<accession>A0ABU5AIZ1</accession>
<name>A0ABU5AIZ1_9HYPH</name>
<protein>
    <submittedName>
        <fullName evidence="1">Uncharacterized protein</fullName>
    </submittedName>
</protein>
<dbReference type="Proteomes" id="UP001276564">
    <property type="component" value="Unassembled WGS sequence"/>
</dbReference>
<dbReference type="RefSeq" id="WP_320319932.1">
    <property type="nucleotide sequence ID" value="NZ_JAVIIP010000003.1"/>
</dbReference>
<gene>
    <name evidence="1" type="ORF">RFM23_06310</name>
</gene>
<sequence length="128" mass="12745">MAYARANSSLSAIRAACSGLMALLLVSLLGLAQQQAMSAAASGGAGISVARQGDQVALLRITGKTQALEIRAGRALPVKFLSSGTGALAPATLALLVDQVSPIQAVAAPAAAHSRQASSNQPRAPPFA</sequence>
<evidence type="ECO:0000313" key="1">
    <source>
        <dbReference type="EMBL" id="MDX8537233.1"/>
    </source>
</evidence>
<keyword evidence="2" id="KW-1185">Reference proteome</keyword>
<dbReference type="EMBL" id="JAVIIP010000003">
    <property type="protein sequence ID" value="MDX8537233.1"/>
    <property type="molecule type" value="Genomic_DNA"/>
</dbReference>
<organism evidence="1 2">
    <name type="scientific">Mesorhizobium abyssinicae</name>
    <dbReference type="NCBI Taxonomy" id="1209958"/>
    <lineage>
        <taxon>Bacteria</taxon>
        <taxon>Pseudomonadati</taxon>
        <taxon>Pseudomonadota</taxon>
        <taxon>Alphaproteobacteria</taxon>
        <taxon>Hyphomicrobiales</taxon>
        <taxon>Phyllobacteriaceae</taxon>
        <taxon>Mesorhizobium</taxon>
    </lineage>
</organism>
<reference evidence="1 2" key="1">
    <citation type="submission" date="2023-08" db="EMBL/GenBank/DDBJ databases">
        <title>Implementing the SeqCode for naming new Mesorhizobium species isolated from Vachellia karroo root nodules.</title>
        <authorList>
            <person name="Van Lill M."/>
        </authorList>
    </citation>
    <scope>NUCLEOTIDE SEQUENCE [LARGE SCALE GENOMIC DNA]</scope>
    <source>
        <strain evidence="1 2">VK4B</strain>
    </source>
</reference>
<proteinExistence type="predicted"/>
<evidence type="ECO:0000313" key="2">
    <source>
        <dbReference type="Proteomes" id="UP001276564"/>
    </source>
</evidence>
<comment type="caution">
    <text evidence="1">The sequence shown here is derived from an EMBL/GenBank/DDBJ whole genome shotgun (WGS) entry which is preliminary data.</text>
</comment>